<dbReference type="InterPro" id="IPR029044">
    <property type="entry name" value="Nucleotide-diphossugar_trans"/>
</dbReference>
<sequence>MYSIATLANEHAVADLAVLFFTLELWNSTPPIIYIFSDAPTIPKIEALPYKGKKVIKDALAPYIGLNRATMERTPGMKFKTLFADFCAEKPRLLSWALDANPSPEDVTADGVLFLDSDICHLGPLPSLASEIQLALSPHMIRKSDTDRFGIYNAGFLFLRSKEIADKWYELCATSYFFEQGCLEDLSVWVSLKWPGGFEKFPVTVNYGWWRLWQGDRPSADLQKEWRILRRDGWSGLAINSAPVQSIHTHWHTRDDMATMRFNIWILGELRKLTSVKKTAKLVTLLEKIVKS</sequence>
<protein>
    <recommendedName>
        <fullName evidence="2">Glycosyltransferase</fullName>
    </recommendedName>
</protein>
<evidence type="ECO:0008006" key="2">
    <source>
        <dbReference type="Google" id="ProtNLM"/>
    </source>
</evidence>
<dbReference type="EMBL" id="MN739165">
    <property type="protein sequence ID" value="QHS91870.1"/>
    <property type="molecule type" value="Genomic_DNA"/>
</dbReference>
<accession>A0A6C0BIH7</accession>
<proteinExistence type="predicted"/>
<evidence type="ECO:0000313" key="1">
    <source>
        <dbReference type="EMBL" id="QHS91870.1"/>
    </source>
</evidence>
<dbReference type="Gene3D" id="3.90.550.10">
    <property type="entry name" value="Spore Coat Polysaccharide Biosynthesis Protein SpsA, Chain A"/>
    <property type="match status" value="1"/>
</dbReference>
<reference evidence="1" key="1">
    <citation type="journal article" date="2020" name="Nature">
        <title>Giant virus diversity and host interactions through global metagenomics.</title>
        <authorList>
            <person name="Schulz F."/>
            <person name="Roux S."/>
            <person name="Paez-Espino D."/>
            <person name="Jungbluth S."/>
            <person name="Walsh D.A."/>
            <person name="Denef V.J."/>
            <person name="McMahon K.D."/>
            <person name="Konstantinidis K.T."/>
            <person name="Eloe-Fadrosh E.A."/>
            <person name="Kyrpides N.C."/>
            <person name="Woyke T."/>
        </authorList>
    </citation>
    <scope>NUCLEOTIDE SEQUENCE</scope>
    <source>
        <strain evidence="1">GVMAG-M-3300013006-15</strain>
    </source>
</reference>
<name>A0A6C0BIH7_9ZZZZ</name>
<organism evidence="1">
    <name type="scientific">viral metagenome</name>
    <dbReference type="NCBI Taxonomy" id="1070528"/>
    <lineage>
        <taxon>unclassified sequences</taxon>
        <taxon>metagenomes</taxon>
        <taxon>organismal metagenomes</taxon>
    </lineage>
</organism>
<dbReference type="AlphaFoldDB" id="A0A6C0BIH7"/>